<reference evidence="1" key="1">
    <citation type="submission" date="2019-03" db="EMBL/GenBank/DDBJ databases">
        <authorList>
            <person name="Mank J."/>
            <person name="Almeida P."/>
        </authorList>
    </citation>
    <scope>NUCLEOTIDE SEQUENCE</scope>
    <source>
        <strain evidence="1">78183</strain>
    </source>
</reference>
<protein>
    <submittedName>
        <fullName evidence="1">Uncharacterized protein</fullName>
    </submittedName>
</protein>
<evidence type="ECO:0000313" key="1">
    <source>
        <dbReference type="EMBL" id="VFU34165.1"/>
    </source>
</evidence>
<sequence>MSYHSAKNLLERTRFSGFRLFPPLNGRNRPDPLYSGRGSYRKGVFGNVCVWKSTLIGLLRD</sequence>
<proteinExistence type="predicted"/>
<dbReference type="AlphaFoldDB" id="A0A6N2KZL1"/>
<accession>A0A6N2KZL1</accession>
<organism evidence="1">
    <name type="scientific">Salix viminalis</name>
    <name type="common">Common osier</name>
    <name type="synonym">Basket willow</name>
    <dbReference type="NCBI Taxonomy" id="40686"/>
    <lineage>
        <taxon>Eukaryota</taxon>
        <taxon>Viridiplantae</taxon>
        <taxon>Streptophyta</taxon>
        <taxon>Embryophyta</taxon>
        <taxon>Tracheophyta</taxon>
        <taxon>Spermatophyta</taxon>
        <taxon>Magnoliopsida</taxon>
        <taxon>eudicotyledons</taxon>
        <taxon>Gunneridae</taxon>
        <taxon>Pentapetalae</taxon>
        <taxon>rosids</taxon>
        <taxon>fabids</taxon>
        <taxon>Malpighiales</taxon>
        <taxon>Salicaceae</taxon>
        <taxon>Saliceae</taxon>
        <taxon>Salix</taxon>
    </lineage>
</organism>
<gene>
    <name evidence="1" type="ORF">SVIM_LOCUS162501</name>
</gene>
<dbReference type="EMBL" id="CAADRP010001001">
    <property type="protein sequence ID" value="VFU34165.1"/>
    <property type="molecule type" value="Genomic_DNA"/>
</dbReference>
<name>A0A6N2KZL1_SALVM</name>